<dbReference type="AlphaFoldDB" id="A0A7J5YGZ5"/>
<sequence length="322" mass="34642">MQSRPTDSSSLWVGGGRGGGGHWRTCLFCSRYWAFWIWSCVPVMVMIRSSEPSSGSSILMEAPDSSSSFVLAPVDLRTTYSAAPRASPHPPLGSGGGGRGRFLARLPPLPPPLFNGGGGGPRRGLMRGHRPAASGGGRHVIEAPSNPHGETPPSDWSPASLLENNGEATVVVRLVVEVRVLLNLGSFHPDDPPRQALVDQQAKLRVKICPTVMLVEVEEEVEVVVVVVVEEVGIGRGFQSHLGARFMGGANVSGWGMSIQYMDNGEEGWPKIKAKQKKRTRSSTISSALRERLKTCSSPCRPLAVYLRGNTAQLSLYRGKNI</sequence>
<dbReference type="Proteomes" id="UP000518266">
    <property type="component" value="Unassembled WGS sequence"/>
</dbReference>
<accession>A0A7J5YGZ5</accession>
<dbReference type="OrthoDB" id="1937934at2759"/>
<organism evidence="2 3">
    <name type="scientific">Dissostichus mawsoni</name>
    <name type="common">Antarctic cod</name>
    <dbReference type="NCBI Taxonomy" id="36200"/>
    <lineage>
        <taxon>Eukaryota</taxon>
        <taxon>Metazoa</taxon>
        <taxon>Chordata</taxon>
        <taxon>Craniata</taxon>
        <taxon>Vertebrata</taxon>
        <taxon>Euteleostomi</taxon>
        <taxon>Actinopterygii</taxon>
        <taxon>Neopterygii</taxon>
        <taxon>Teleostei</taxon>
        <taxon>Neoteleostei</taxon>
        <taxon>Acanthomorphata</taxon>
        <taxon>Eupercaria</taxon>
        <taxon>Perciformes</taxon>
        <taxon>Notothenioidei</taxon>
        <taxon>Nototheniidae</taxon>
        <taxon>Dissostichus</taxon>
    </lineage>
</organism>
<comment type="caution">
    <text evidence="2">The sequence shown here is derived from an EMBL/GenBank/DDBJ whole genome shotgun (WGS) entry which is preliminary data.</text>
</comment>
<proteinExistence type="predicted"/>
<feature type="region of interest" description="Disordered" evidence="1">
    <location>
        <begin position="113"/>
        <end position="155"/>
    </location>
</feature>
<dbReference type="EMBL" id="JAAKFY010000012">
    <property type="protein sequence ID" value="KAF3848650.1"/>
    <property type="molecule type" value="Genomic_DNA"/>
</dbReference>
<gene>
    <name evidence="2" type="ORF">F7725_015148</name>
</gene>
<feature type="region of interest" description="Disordered" evidence="1">
    <location>
        <begin position="81"/>
        <end position="101"/>
    </location>
</feature>
<reference evidence="2 3" key="1">
    <citation type="submission" date="2020-03" db="EMBL/GenBank/DDBJ databases">
        <title>Dissostichus mawsoni Genome sequencing and assembly.</title>
        <authorList>
            <person name="Park H."/>
        </authorList>
    </citation>
    <scope>NUCLEOTIDE SEQUENCE [LARGE SCALE GENOMIC DNA]</scope>
    <source>
        <strain evidence="2">DM0001</strain>
        <tissue evidence="2">Muscle</tissue>
    </source>
</reference>
<evidence type="ECO:0000313" key="3">
    <source>
        <dbReference type="Proteomes" id="UP000518266"/>
    </source>
</evidence>
<name>A0A7J5YGZ5_DISMA</name>
<evidence type="ECO:0000256" key="1">
    <source>
        <dbReference type="SAM" id="MobiDB-lite"/>
    </source>
</evidence>
<keyword evidence="3" id="KW-1185">Reference proteome</keyword>
<protein>
    <submittedName>
        <fullName evidence="2">Uncharacterized protein</fullName>
    </submittedName>
</protein>
<evidence type="ECO:0000313" key="2">
    <source>
        <dbReference type="EMBL" id="KAF3848650.1"/>
    </source>
</evidence>